<evidence type="ECO:0000313" key="2">
    <source>
        <dbReference type="EMBL" id="EYC18592.1"/>
    </source>
</evidence>
<comment type="caution">
    <text evidence="2">The sequence shown here is derived from an EMBL/GenBank/DDBJ whole genome shotgun (WGS) entry which is preliminary data.</text>
</comment>
<reference evidence="3" key="1">
    <citation type="journal article" date="2015" name="Nat. Genet.">
        <title>The genome and transcriptome of the zoonotic hookworm Ancylostoma ceylanicum identify infection-specific gene families.</title>
        <authorList>
            <person name="Schwarz E.M."/>
            <person name="Hu Y."/>
            <person name="Antoshechkin I."/>
            <person name="Miller M.M."/>
            <person name="Sternberg P.W."/>
            <person name="Aroian R.V."/>
        </authorList>
    </citation>
    <scope>NUCLEOTIDE SEQUENCE</scope>
    <source>
        <strain evidence="3">HY135</strain>
    </source>
</reference>
<dbReference type="Proteomes" id="UP000024635">
    <property type="component" value="Unassembled WGS sequence"/>
</dbReference>
<evidence type="ECO:0000256" key="1">
    <source>
        <dbReference type="SAM" id="MobiDB-lite"/>
    </source>
</evidence>
<dbReference type="EMBL" id="JARK01001363">
    <property type="protein sequence ID" value="EYC18592.1"/>
    <property type="molecule type" value="Genomic_DNA"/>
</dbReference>
<dbReference type="AlphaFoldDB" id="A0A016UUY5"/>
<gene>
    <name evidence="2" type="primary">Acey_s0027.g1601</name>
    <name evidence="2" type="ORF">Y032_0027g1601</name>
</gene>
<name>A0A016UUY5_9BILA</name>
<evidence type="ECO:0000313" key="3">
    <source>
        <dbReference type="Proteomes" id="UP000024635"/>
    </source>
</evidence>
<keyword evidence="3" id="KW-1185">Reference proteome</keyword>
<organism evidence="2 3">
    <name type="scientific">Ancylostoma ceylanicum</name>
    <dbReference type="NCBI Taxonomy" id="53326"/>
    <lineage>
        <taxon>Eukaryota</taxon>
        <taxon>Metazoa</taxon>
        <taxon>Ecdysozoa</taxon>
        <taxon>Nematoda</taxon>
        <taxon>Chromadorea</taxon>
        <taxon>Rhabditida</taxon>
        <taxon>Rhabditina</taxon>
        <taxon>Rhabditomorpha</taxon>
        <taxon>Strongyloidea</taxon>
        <taxon>Ancylostomatidae</taxon>
        <taxon>Ancylostomatinae</taxon>
        <taxon>Ancylostoma</taxon>
    </lineage>
</organism>
<accession>A0A016UUY5</accession>
<proteinExistence type="predicted"/>
<sequence>MALSRSAVNGCGCAQHSAPPLQILLPPLPGSVHSPKAHIRPRFAHIVPFSNVTSQREQSGVYEARVLNPFNARWQAVLSSRSGNGDEPMDYTMSEPRRSQRLSGTRQAL</sequence>
<protein>
    <submittedName>
        <fullName evidence="2">Uncharacterized protein</fullName>
    </submittedName>
</protein>
<feature type="region of interest" description="Disordered" evidence="1">
    <location>
        <begin position="79"/>
        <end position="109"/>
    </location>
</feature>